<dbReference type="PANTHER" id="PTHR11647">
    <property type="entry name" value="HYDRANTOINASE/DIHYDROPYRIMIDINASE FAMILY MEMBER"/>
    <property type="match status" value="1"/>
</dbReference>
<dbReference type="PANTHER" id="PTHR11647:SF1">
    <property type="entry name" value="COLLAPSIN RESPONSE MEDIATOR PROTEIN"/>
    <property type="match status" value="1"/>
</dbReference>
<dbReference type="InterPro" id="IPR023100">
    <property type="entry name" value="D-aminoacylase_insert_dom_sf"/>
</dbReference>
<evidence type="ECO:0000313" key="3">
    <source>
        <dbReference type="Proteomes" id="UP000002068"/>
    </source>
</evidence>
<sequence>MFDVKIANGIIIDGTGNSRYKGDVGIVGDKIMAIGDLSQKEAKETIDATGKFVSPGFIDFHTHSDLSLVYDKYTRSRIHTGVTTDVIANCGIGVAPIREEKKQELIDYLGTRIIGTIPIKLNLHWNTMQEYFDYLTENSPAVNVVAYVAQGPVRINEMGFSKEPATLEQLKNMKLEVRKAMEAGCVALSSGLVYLPGAYTKKEEMAELCKELIPYNGYYISHIRDEGDEEMEALDEAIYIAKTAGVPLHISHLKVMGHKNFGTIDKVFKKLDEAEADGLEVTFDCYPYTAGMTSLGALLPPWAFEGGVENMVKRLEVQENRDRIIKELEEGIPGWQCFYQLAGGWDGVVLASVMTEANKYVEGKTLMEVAKINGENPFDTFFRLLIEEKSKIQVVVHTQGQEDTDKVVCHPKSCIGSDSMDLSTEGLLSLGKPHPRAFGTFGRIFSYYVREKGMLTFEEAVKKITYLSAKRLGIYKERGLLKENYFADIVVFDPDTIEDKATYSNPKQYTVGVEYVLVNGKIALAGGKQTDVCAGRVIKNPLSIAK</sequence>
<dbReference type="HOGENOM" id="CLU_016107_2_1_9"/>
<dbReference type="InterPro" id="IPR032466">
    <property type="entry name" value="Metal_Hydrolase"/>
</dbReference>
<gene>
    <name evidence="2" type="ordered locus">CD196_0621</name>
</gene>
<dbReference type="GO" id="GO:0016811">
    <property type="term" value="F:hydrolase activity, acting on carbon-nitrogen (but not peptide) bonds, in linear amides"/>
    <property type="evidence" value="ECO:0007669"/>
    <property type="project" value="InterPro"/>
</dbReference>
<feature type="domain" description="Amidohydrolase 3" evidence="1">
    <location>
        <begin position="44"/>
        <end position="161"/>
    </location>
</feature>
<dbReference type="GO" id="GO:0005829">
    <property type="term" value="C:cytosol"/>
    <property type="evidence" value="ECO:0007669"/>
    <property type="project" value="TreeGrafter"/>
</dbReference>
<dbReference type="InterPro" id="IPR050378">
    <property type="entry name" value="Metallo-dep_Hydrolases_sf"/>
</dbReference>
<dbReference type="InterPro" id="IPR013108">
    <property type="entry name" value="Amidohydro_3"/>
</dbReference>
<dbReference type="RefSeq" id="WP_009888478.1">
    <property type="nucleotide sequence ID" value="NC_013315.1"/>
</dbReference>
<dbReference type="Gene3D" id="3.30.1490.130">
    <property type="entry name" value="D-aminoacylase. Domain 3"/>
    <property type="match status" value="1"/>
</dbReference>
<evidence type="ECO:0000259" key="1">
    <source>
        <dbReference type="Pfam" id="PF07969"/>
    </source>
</evidence>
<dbReference type="GO" id="GO:0016812">
    <property type="term" value="F:hydrolase activity, acting on carbon-nitrogen (but not peptide) bonds, in cyclic amides"/>
    <property type="evidence" value="ECO:0007669"/>
    <property type="project" value="TreeGrafter"/>
</dbReference>
<dbReference type="Gene3D" id="3.20.20.140">
    <property type="entry name" value="Metal-dependent hydrolases"/>
    <property type="match status" value="1"/>
</dbReference>
<dbReference type="SUPFAM" id="SSF51338">
    <property type="entry name" value="Composite domain of metallo-dependent hydrolases"/>
    <property type="match status" value="1"/>
</dbReference>
<proteinExistence type="predicted"/>
<dbReference type="SUPFAM" id="SSF51556">
    <property type="entry name" value="Metallo-dependent hydrolases"/>
    <property type="match status" value="1"/>
</dbReference>
<dbReference type="KEGG" id="cdc:CD196_0621"/>
<evidence type="ECO:0000313" key="2">
    <source>
        <dbReference type="EMBL" id="CBA61191.1"/>
    </source>
</evidence>
<dbReference type="Pfam" id="PF07969">
    <property type="entry name" value="Amidohydro_3"/>
    <property type="match status" value="2"/>
</dbReference>
<dbReference type="InterPro" id="IPR011059">
    <property type="entry name" value="Metal-dep_hydrolase_composite"/>
</dbReference>
<feature type="domain" description="Amidohydrolase 3" evidence="1">
    <location>
        <begin position="433"/>
        <end position="522"/>
    </location>
</feature>
<dbReference type="Proteomes" id="UP000002068">
    <property type="component" value="Chromosome"/>
</dbReference>
<reference evidence="2 3" key="1">
    <citation type="journal article" date="2009" name="Genome Biol.">
        <title>Comparative genome and phenotypic analysis of Clostridium difficile 027 strains provides insight into the evolution of a hypervirulent bacterium.</title>
        <authorList>
            <person name="Stabler R.A."/>
            <person name="He M."/>
            <person name="Dawson L."/>
            <person name="Martin M."/>
            <person name="Valiente E."/>
            <person name="Corton C."/>
            <person name="Lawley T.D."/>
            <person name="Sebaihia M."/>
            <person name="Quail M.A."/>
            <person name="Rose G."/>
            <person name="Gerding D.N."/>
            <person name="Gibert M."/>
            <person name="Popoff M.R."/>
            <person name="Parkhill J."/>
            <person name="Dougan G."/>
            <person name="Wren B.W."/>
        </authorList>
    </citation>
    <scope>NUCLEOTIDE SEQUENCE [LARGE SCALE GENOMIC DNA]</scope>
    <source>
        <strain evidence="2 3">CD196</strain>
    </source>
</reference>
<dbReference type="Gene3D" id="2.30.40.10">
    <property type="entry name" value="Urease, subunit C, domain 1"/>
    <property type="match status" value="1"/>
</dbReference>
<organism evidence="2 3">
    <name type="scientific">Clostridioides difficile (strain CD196)</name>
    <name type="common">Peptoclostridium difficile</name>
    <dbReference type="NCBI Taxonomy" id="645462"/>
    <lineage>
        <taxon>Bacteria</taxon>
        <taxon>Bacillati</taxon>
        <taxon>Bacillota</taxon>
        <taxon>Clostridia</taxon>
        <taxon>Peptostreptococcales</taxon>
        <taxon>Peptostreptococcaceae</taxon>
        <taxon>Clostridioides</taxon>
    </lineage>
</organism>
<dbReference type="EMBL" id="FN538970">
    <property type="protein sequence ID" value="CBA61191.1"/>
    <property type="molecule type" value="Genomic_DNA"/>
</dbReference>
<name>A0A0H3MZQ2_CLODC</name>
<dbReference type="CDD" id="cd01297">
    <property type="entry name" value="D-aminoacylase"/>
    <property type="match status" value="1"/>
</dbReference>
<accession>A0A0H3MZQ2</accession>
<protein>
    <submittedName>
        <fullName evidence="2">Amidohydrolase 3</fullName>
    </submittedName>
</protein>
<dbReference type="AlphaFoldDB" id="A0A0H3MZQ2"/>